<feature type="region of interest" description="Disordered" evidence="1">
    <location>
        <begin position="1"/>
        <end position="37"/>
    </location>
</feature>
<dbReference type="STRING" id="1330018.A0A167R266"/>
<protein>
    <submittedName>
        <fullName evidence="2">TPR-like protein</fullName>
    </submittedName>
</protein>
<dbReference type="SMART" id="SM00028">
    <property type="entry name" value="TPR"/>
    <property type="match status" value="3"/>
</dbReference>
<dbReference type="AlphaFoldDB" id="A0A167R266"/>
<keyword evidence="3" id="KW-1185">Reference proteome</keyword>
<accession>A0A167R266</accession>
<feature type="region of interest" description="Disordered" evidence="1">
    <location>
        <begin position="365"/>
        <end position="401"/>
    </location>
</feature>
<feature type="compositionally biased region" description="Basic residues" evidence="1">
    <location>
        <begin position="1"/>
        <end position="10"/>
    </location>
</feature>
<dbReference type="Gene3D" id="1.25.40.10">
    <property type="entry name" value="Tetratricopeptide repeat domain"/>
    <property type="match status" value="1"/>
</dbReference>
<evidence type="ECO:0000256" key="1">
    <source>
        <dbReference type="SAM" id="MobiDB-lite"/>
    </source>
</evidence>
<gene>
    <name evidence="2" type="ORF">CALVIDRAFT_509729</name>
</gene>
<dbReference type="Pfam" id="PF14559">
    <property type="entry name" value="TPR_19"/>
    <property type="match status" value="1"/>
</dbReference>
<dbReference type="SUPFAM" id="SSF48452">
    <property type="entry name" value="TPR-like"/>
    <property type="match status" value="2"/>
</dbReference>
<reference evidence="2 3" key="1">
    <citation type="journal article" date="2016" name="Mol. Biol. Evol.">
        <title>Comparative Genomics of Early-Diverging Mushroom-Forming Fungi Provides Insights into the Origins of Lignocellulose Decay Capabilities.</title>
        <authorList>
            <person name="Nagy L.G."/>
            <person name="Riley R."/>
            <person name="Tritt A."/>
            <person name="Adam C."/>
            <person name="Daum C."/>
            <person name="Floudas D."/>
            <person name="Sun H."/>
            <person name="Yadav J.S."/>
            <person name="Pangilinan J."/>
            <person name="Larsson K.H."/>
            <person name="Matsuura K."/>
            <person name="Barry K."/>
            <person name="Labutti K."/>
            <person name="Kuo R."/>
            <person name="Ohm R.A."/>
            <person name="Bhattacharya S.S."/>
            <person name="Shirouzu T."/>
            <person name="Yoshinaga Y."/>
            <person name="Martin F.M."/>
            <person name="Grigoriev I.V."/>
            <person name="Hibbett D.S."/>
        </authorList>
    </citation>
    <scope>NUCLEOTIDE SEQUENCE [LARGE SCALE GENOMIC DNA]</scope>
    <source>
        <strain evidence="2 3">TUFC12733</strain>
    </source>
</reference>
<feature type="compositionally biased region" description="Low complexity" evidence="1">
    <location>
        <begin position="15"/>
        <end position="31"/>
    </location>
</feature>
<dbReference type="OrthoDB" id="1914839at2759"/>
<name>A0A167R266_CALVF</name>
<dbReference type="EMBL" id="KV417269">
    <property type="protein sequence ID" value="KZP00475.1"/>
    <property type="molecule type" value="Genomic_DNA"/>
</dbReference>
<dbReference type="Proteomes" id="UP000076738">
    <property type="component" value="Unassembled WGS sequence"/>
</dbReference>
<organism evidence="2 3">
    <name type="scientific">Calocera viscosa (strain TUFC12733)</name>
    <dbReference type="NCBI Taxonomy" id="1330018"/>
    <lineage>
        <taxon>Eukaryota</taxon>
        <taxon>Fungi</taxon>
        <taxon>Dikarya</taxon>
        <taxon>Basidiomycota</taxon>
        <taxon>Agaricomycotina</taxon>
        <taxon>Dacrymycetes</taxon>
        <taxon>Dacrymycetales</taxon>
        <taxon>Dacrymycetaceae</taxon>
        <taxon>Calocera</taxon>
    </lineage>
</organism>
<feature type="compositionally biased region" description="Acidic residues" evidence="1">
    <location>
        <begin position="369"/>
        <end position="401"/>
    </location>
</feature>
<dbReference type="CDD" id="cd24142">
    <property type="entry name" value="ACL4-like"/>
    <property type="match status" value="1"/>
</dbReference>
<evidence type="ECO:0000313" key="3">
    <source>
        <dbReference type="Proteomes" id="UP000076738"/>
    </source>
</evidence>
<sequence>MGRTKTKTRSTRLMSSSAPEAPPHASISPKGAGKRAKKPAPTIEALIAKAQELVVQCDYDLARQFVDRVLEREGGNVEARELKGVVEMESGDVDIAKEIFLSLVPPSSTAPVPAPPSAHLYLAQLYSDDDARAALQHYQTAVSALLAKMGSKGKEEVDKTSDMLEEEEGEMKKMVVRACCSMVDIWMTDLCFEPEAEASCEEILRQALGTDPDNTEALLSLASVRMSQQRPDDAEQCVRKVWSMWEEIAADSPSHPTPPTLLSFARLCLELELFDLALSSISRTLEMDDTEVEAWYLEGWCFWLMSQGDEVRKPWEDMTKEDMLRDARDCLDTCLMLHTNQQHPDEQLLQHVQELLRELEALGVHATPPDEEATLGNAEEDDEWVDDDEELDDEDEDVEMS</sequence>
<dbReference type="InterPro" id="IPR011990">
    <property type="entry name" value="TPR-like_helical_dom_sf"/>
</dbReference>
<proteinExistence type="predicted"/>
<dbReference type="InterPro" id="IPR019734">
    <property type="entry name" value="TPR_rpt"/>
</dbReference>
<evidence type="ECO:0000313" key="2">
    <source>
        <dbReference type="EMBL" id="KZP00475.1"/>
    </source>
</evidence>